<organism evidence="2 3">
    <name type="scientific">Sphingomonas psychrotolerans</name>
    <dbReference type="NCBI Taxonomy" id="1327635"/>
    <lineage>
        <taxon>Bacteria</taxon>
        <taxon>Pseudomonadati</taxon>
        <taxon>Pseudomonadota</taxon>
        <taxon>Alphaproteobacteria</taxon>
        <taxon>Sphingomonadales</taxon>
        <taxon>Sphingomonadaceae</taxon>
        <taxon>Sphingomonas</taxon>
    </lineage>
</organism>
<protein>
    <recommendedName>
        <fullName evidence="1">T6SS Transcription factor RovC-like DNA binding domain-containing protein</fullName>
    </recommendedName>
</protein>
<sequence>MSADRATIIWSSDLDPRTLEVVAYPTSPEDPEGISLNTLGLRLSCADGAEVHHVVLSDGRHHLRLDVRGDFSVREPRAYQYRLHGIKRARHELASLRTFLRLCAGTKLPNASCSDVLKRERLITLLRVFDALSAGASQLEIAKSLYGEARAREEWRGPSDSMRLRVRRLIAQSRLLGRGGYKQLLTERRGNDLALN</sequence>
<evidence type="ECO:0000313" key="3">
    <source>
        <dbReference type="Proteomes" id="UP000229081"/>
    </source>
</evidence>
<reference evidence="2 3" key="1">
    <citation type="submission" date="2017-11" db="EMBL/GenBank/DDBJ databases">
        <title>Complete genome sequence of Sphingomonas sp. Strain Cra20, a psychrotolerant potential plant growth promoting rhizobacteria.</title>
        <authorList>
            <person name="Luo Y."/>
        </authorList>
    </citation>
    <scope>NUCLEOTIDE SEQUENCE [LARGE SCALE GENOMIC DNA]</scope>
    <source>
        <strain evidence="2 3">Cra20</strain>
    </source>
</reference>
<evidence type="ECO:0000259" key="1">
    <source>
        <dbReference type="Pfam" id="PF10074"/>
    </source>
</evidence>
<name>A0A2K8MGH8_9SPHN</name>
<dbReference type="AlphaFoldDB" id="A0A2K8MGH8"/>
<accession>A0A2K8MGH8</accession>
<keyword evidence="3" id="KW-1185">Reference proteome</keyword>
<gene>
    <name evidence="2" type="ORF">CVN68_14280</name>
</gene>
<dbReference type="Proteomes" id="UP000229081">
    <property type="component" value="Chromosome"/>
</dbReference>
<evidence type="ECO:0000313" key="2">
    <source>
        <dbReference type="EMBL" id="ATY32985.1"/>
    </source>
</evidence>
<proteinExistence type="predicted"/>
<dbReference type="EMBL" id="CP024923">
    <property type="protein sequence ID" value="ATY32985.1"/>
    <property type="molecule type" value="Genomic_DNA"/>
</dbReference>
<dbReference type="Pfam" id="PF10074">
    <property type="entry name" value="RovC_DNA-bd"/>
    <property type="match status" value="1"/>
</dbReference>
<dbReference type="KEGG" id="sphc:CVN68_14280"/>
<dbReference type="InterPro" id="IPR018754">
    <property type="entry name" value="RovC-like_DNA-bd"/>
</dbReference>
<feature type="domain" description="T6SS Transcription factor RovC-like DNA binding" evidence="1">
    <location>
        <begin position="94"/>
        <end position="185"/>
    </location>
</feature>